<dbReference type="CDD" id="cd09280">
    <property type="entry name" value="RNase_HI_eukaryote_like"/>
    <property type="match status" value="1"/>
</dbReference>
<dbReference type="PROSITE" id="PS50879">
    <property type="entry name" value="RNASE_H_1"/>
    <property type="match status" value="1"/>
</dbReference>
<dbReference type="EC" id="3.1.26.4" evidence="3"/>
<dbReference type="GO" id="GO:0046872">
    <property type="term" value="F:metal ion binding"/>
    <property type="evidence" value="ECO:0007669"/>
    <property type="project" value="UniProtKB-KW"/>
</dbReference>
<evidence type="ECO:0000313" key="10">
    <source>
        <dbReference type="Proteomes" id="UP001218188"/>
    </source>
</evidence>
<dbReference type="AlphaFoldDB" id="A0AAD6SA48"/>
<dbReference type="GO" id="GO:0043137">
    <property type="term" value="P:DNA replication, removal of RNA primer"/>
    <property type="evidence" value="ECO:0007669"/>
    <property type="project" value="TreeGrafter"/>
</dbReference>
<dbReference type="InterPro" id="IPR036397">
    <property type="entry name" value="RNaseH_sf"/>
</dbReference>
<sequence length="166" mass="18397">MLHETLASKKSPEDQRADFYGPVYDESRNWIEVYTDGSCLENGSPNARAGAGVYYGPGSEYNMSLRVSGEQTNNRGELLAILYVLSTVPAHKRLKIYTDSEYCIRSSVYWAAGFAQKGWKCANADLQQDIVSWIRFRSAQLHFVHVKAHSGNTRNDGADAAAKLGA</sequence>
<keyword evidence="5" id="KW-0479">Metal-binding</keyword>
<evidence type="ECO:0000259" key="8">
    <source>
        <dbReference type="PROSITE" id="PS50879"/>
    </source>
</evidence>
<accession>A0AAD6SA48</accession>
<protein>
    <recommendedName>
        <fullName evidence="3">ribonuclease H</fullName>
        <ecNumber evidence="3">3.1.26.4</ecNumber>
    </recommendedName>
</protein>
<dbReference type="InterPro" id="IPR012337">
    <property type="entry name" value="RNaseH-like_sf"/>
</dbReference>
<gene>
    <name evidence="9" type="ORF">C8F04DRAFT_907701</name>
</gene>
<comment type="caution">
    <text evidence="9">The sequence shown here is derived from an EMBL/GenBank/DDBJ whole genome shotgun (WGS) entry which is preliminary data.</text>
</comment>
<organism evidence="9 10">
    <name type="scientific">Mycena alexandri</name>
    <dbReference type="NCBI Taxonomy" id="1745969"/>
    <lineage>
        <taxon>Eukaryota</taxon>
        <taxon>Fungi</taxon>
        <taxon>Dikarya</taxon>
        <taxon>Basidiomycota</taxon>
        <taxon>Agaricomycotina</taxon>
        <taxon>Agaricomycetes</taxon>
        <taxon>Agaricomycetidae</taxon>
        <taxon>Agaricales</taxon>
        <taxon>Marasmiineae</taxon>
        <taxon>Mycenaceae</taxon>
        <taxon>Mycena</taxon>
    </lineage>
</organism>
<evidence type="ECO:0000256" key="6">
    <source>
        <dbReference type="ARBA" id="ARBA00022759"/>
    </source>
</evidence>
<keyword evidence="4" id="KW-0540">Nuclease</keyword>
<keyword evidence="7" id="KW-0378">Hydrolase</keyword>
<dbReference type="GO" id="GO:0003676">
    <property type="term" value="F:nucleic acid binding"/>
    <property type="evidence" value="ECO:0007669"/>
    <property type="project" value="InterPro"/>
</dbReference>
<dbReference type="Proteomes" id="UP001218188">
    <property type="component" value="Unassembled WGS sequence"/>
</dbReference>
<evidence type="ECO:0000313" key="9">
    <source>
        <dbReference type="EMBL" id="KAJ7022931.1"/>
    </source>
</evidence>
<evidence type="ECO:0000256" key="5">
    <source>
        <dbReference type="ARBA" id="ARBA00022723"/>
    </source>
</evidence>
<dbReference type="Gene3D" id="3.30.420.10">
    <property type="entry name" value="Ribonuclease H-like superfamily/Ribonuclease H"/>
    <property type="match status" value="1"/>
</dbReference>
<dbReference type="Pfam" id="PF00075">
    <property type="entry name" value="RNase_H"/>
    <property type="match status" value="1"/>
</dbReference>
<dbReference type="InterPro" id="IPR050092">
    <property type="entry name" value="RNase_H"/>
</dbReference>
<reference evidence="9" key="1">
    <citation type="submission" date="2023-03" db="EMBL/GenBank/DDBJ databases">
        <title>Massive genome expansion in bonnet fungi (Mycena s.s.) driven by repeated elements and novel gene families across ecological guilds.</title>
        <authorList>
            <consortium name="Lawrence Berkeley National Laboratory"/>
            <person name="Harder C.B."/>
            <person name="Miyauchi S."/>
            <person name="Viragh M."/>
            <person name="Kuo A."/>
            <person name="Thoen E."/>
            <person name="Andreopoulos B."/>
            <person name="Lu D."/>
            <person name="Skrede I."/>
            <person name="Drula E."/>
            <person name="Henrissat B."/>
            <person name="Morin E."/>
            <person name="Kohler A."/>
            <person name="Barry K."/>
            <person name="LaButti K."/>
            <person name="Morin E."/>
            <person name="Salamov A."/>
            <person name="Lipzen A."/>
            <person name="Mereny Z."/>
            <person name="Hegedus B."/>
            <person name="Baldrian P."/>
            <person name="Stursova M."/>
            <person name="Weitz H."/>
            <person name="Taylor A."/>
            <person name="Grigoriev I.V."/>
            <person name="Nagy L.G."/>
            <person name="Martin F."/>
            <person name="Kauserud H."/>
        </authorList>
    </citation>
    <scope>NUCLEOTIDE SEQUENCE</scope>
    <source>
        <strain evidence="9">CBHHK200</strain>
    </source>
</reference>
<dbReference type="EMBL" id="JARJCM010000199">
    <property type="protein sequence ID" value="KAJ7022931.1"/>
    <property type="molecule type" value="Genomic_DNA"/>
</dbReference>
<dbReference type="GO" id="GO:0004523">
    <property type="term" value="F:RNA-DNA hybrid ribonuclease activity"/>
    <property type="evidence" value="ECO:0007669"/>
    <property type="project" value="UniProtKB-EC"/>
</dbReference>
<evidence type="ECO:0000256" key="7">
    <source>
        <dbReference type="ARBA" id="ARBA00022801"/>
    </source>
</evidence>
<feature type="non-terminal residue" evidence="9">
    <location>
        <position position="166"/>
    </location>
</feature>
<keyword evidence="6" id="KW-0255">Endonuclease</keyword>
<proteinExistence type="inferred from homology"/>
<comment type="catalytic activity">
    <reaction evidence="1">
        <text>Endonucleolytic cleavage to 5'-phosphomonoester.</text>
        <dbReference type="EC" id="3.1.26.4"/>
    </reaction>
</comment>
<dbReference type="PANTHER" id="PTHR10642">
    <property type="entry name" value="RIBONUCLEASE H1"/>
    <property type="match status" value="1"/>
</dbReference>
<dbReference type="InterPro" id="IPR002156">
    <property type="entry name" value="RNaseH_domain"/>
</dbReference>
<dbReference type="SUPFAM" id="SSF53098">
    <property type="entry name" value="Ribonuclease H-like"/>
    <property type="match status" value="1"/>
</dbReference>
<evidence type="ECO:0000256" key="1">
    <source>
        <dbReference type="ARBA" id="ARBA00000077"/>
    </source>
</evidence>
<evidence type="ECO:0000256" key="3">
    <source>
        <dbReference type="ARBA" id="ARBA00012180"/>
    </source>
</evidence>
<name>A0AAD6SA48_9AGAR</name>
<keyword evidence="10" id="KW-1185">Reference proteome</keyword>
<evidence type="ECO:0000256" key="2">
    <source>
        <dbReference type="ARBA" id="ARBA00005300"/>
    </source>
</evidence>
<comment type="similarity">
    <text evidence="2">Belongs to the RNase H family.</text>
</comment>
<dbReference type="PANTHER" id="PTHR10642:SF26">
    <property type="entry name" value="RIBONUCLEASE H1"/>
    <property type="match status" value="1"/>
</dbReference>
<feature type="domain" description="RNase H type-1" evidence="8">
    <location>
        <begin position="27"/>
        <end position="166"/>
    </location>
</feature>
<evidence type="ECO:0000256" key="4">
    <source>
        <dbReference type="ARBA" id="ARBA00022722"/>
    </source>
</evidence>